<dbReference type="Proteomes" id="UP001596407">
    <property type="component" value="Unassembled WGS sequence"/>
</dbReference>
<evidence type="ECO:0000313" key="1">
    <source>
        <dbReference type="EMBL" id="MFC7080208.1"/>
    </source>
</evidence>
<comment type="caution">
    <text evidence="1">The sequence shown here is derived from an EMBL/GenBank/DDBJ whole genome shotgun (WGS) entry which is preliminary data.</text>
</comment>
<keyword evidence="2" id="KW-1185">Reference proteome</keyword>
<reference evidence="1 2" key="1">
    <citation type="journal article" date="2019" name="Int. J. Syst. Evol. Microbiol.">
        <title>The Global Catalogue of Microorganisms (GCM) 10K type strain sequencing project: providing services to taxonomists for standard genome sequencing and annotation.</title>
        <authorList>
            <consortium name="The Broad Institute Genomics Platform"/>
            <consortium name="The Broad Institute Genome Sequencing Center for Infectious Disease"/>
            <person name="Wu L."/>
            <person name="Ma J."/>
        </authorList>
    </citation>
    <scope>NUCLEOTIDE SEQUENCE [LARGE SCALE GENOMIC DNA]</scope>
    <source>
        <strain evidence="1 2">DT72</strain>
    </source>
</reference>
<sequence length="182" mass="18638">MLNATTDTDLHVTEQLPAGYEADVANLTADGPGSVENVTFADGTLSFDVRGEVTEIRYRAVPSGTPASEVRFGGEFGTTPIVGETALPAEPNVAVFAPADGGVVGTPNPTLRFVTRHPDAANATDLEYRVDGGAWQGLGGTPAIGGAQVANLADGQHTVTVRLVNENGTVVTDATTFTVDAA</sequence>
<dbReference type="RefSeq" id="WP_382209522.1">
    <property type="nucleotide sequence ID" value="NZ_JBHSZH010000005.1"/>
</dbReference>
<gene>
    <name evidence="1" type="ORF">ACFQJ6_08840</name>
</gene>
<evidence type="ECO:0000313" key="2">
    <source>
        <dbReference type="Proteomes" id="UP001596407"/>
    </source>
</evidence>
<organism evidence="1 2">
    <name type="scientific">Halorussus caseinilyticus</name>
    <dbReference type="NCBI Taxonomy" id="3034025"/>
    <lineage>
        <taxon>Archaea</taxon>
        <taxon>Methanobacteriati</taxon>
        <taxon>Methanobacteriota</taxon>
        <taxon>Stenosarchaea group</taxon>
        <taxon>Halobacteria</taxon>
        <taxon>Halobacteriales</taxon>
        <taxon>Haladaptataceae</taxon>
        <taxon>Halorussus</taxon>
    </lineage>
</organism>
<dbReference type="AlphaFoldDB" id="A0ABD5WJ38"/>
<proteinExistence type="predicted"/>
<protein>
    <recommendedName>
        <fullName evidence="3">Bacterial Ig-like domain-containing protein</fullName>
    </recommendedName>
</protein>
<name>A0ABD5WJ38_9EURY</name>
<dbReference type="EMBL" id="JBHSZH010000005">
    <property type="protein sequence ID" value="MFC7080208.1"/>
    <property type="molecule type" value="Genomic_DNA"/>
</dbReference>
<accession>A0ABD5WJ38</accession>
<evidence type="ECO:0008006" key="3">
    <source>
        <dbReference type="Google" id="ProtNLM"/>
    </source>
</evidence>